<evidence type="ECO:0000313" key="1">
    <source>
        <dbReference type="EMBL" id="KMZ90578.1"/>
    </source>
</evidence>
<dbReference type="Proteomes" id="UP000053776">
    <property type="component" value="Unassembled WGS sequence"/>
</dbReference>
<gene>
    <name evidence="1" type="ORF">PVMG_05725</name>
</gene>
<evidence type="ECO:0000313" key="2">
    <source>
        <dbReference type="Proteomes" id="UP000053776"/>
    </source>
</evidence>
<dbReference type="Pfam" id="PF05795">
    <property type="entry name" value="Plasmodium_Vir"/>
    <property type="match status" value="2"/>
</dbReference>
<accession>A0A0J9VSW8</accession>
<name>A0A0J9VSW8_PLAVI</name>
<dbReference type="InterPro" id="IPR008780">
    <property type="entry name" value="Plasmodium_Vir"/>
</dbReference>
<protein>
    <submittedName>
        <fullName evidence="1">Uncharacterized protein</fullName>
    </submittedName>
</protein>
<sequence length="525" mass="63209">MDDPVVEKAFKALNEDDNYNELRNLRSYNVILDTNVMKNLKISGKCKDCQTCNDLFQKICCNLAQIAKNWEENCSAFNLSTTNCNDHFIYWLYGKIKDSECNKKEIDCLYKNLKNIWKCSTSDNNCVKEYLHIEDINVLKNKKELYDFTEYYNAIKSVLNRNILSHKDTYCSYIDYILKLYEKIHKDYNAFYSGYYDEDIERFKNIFRKVNDEVKFLERTCSKVNVDLVFNKERNSIKQIKQGLYKDFFNKNSQDLQEVEKDTEFKNSSLHKFYSKLNGNYDGDINESATLHSENDKYIINNDQFREFWNKIHKILIVWQKDLAQYDNLSSNKTCEYFNYWLYDKLKDNTDPRNVIPFLYRIWEFFTKDKYCKSKKYEFHIEQIPNKKRLHDFVENYEIIKGKLNNSEKAEKEKYCKYIKAFFDLYKDMKQDKNGWKGYRDEIIHFKSKFYENVSELTFLNNKCPGKCLKYIFTNSYKNNCTPQEQSKDRPRKGDNICVFANKPIVTYGEEKNVNDFMNYNYSNI</sequence>
<organism evidence="1 2">
    <name type="scientific">Plasmodium vivax Mauritania I</name>
    <dbReference type="NCBI Taxonomy" id="1035515"/>
    <lineage>
        <taxon>Eukaryota</taxon>
        <taxon>Sar</taxon>
        <taxon>Alveolata</taxon>
        <taxon>Apicomplexa</taxon>
        <taxon>Aconoidasida</taxon>
        <taxon>Haemosporida</taxon>
        <taxon>Plasmodiidae</taxon>
        <taxon>Plasmodium</taxon>
        <taxon>Plasmodium (Plasmodium)</taxon>
    </lineage>
</organism>
<proteinExistence type="predicted"/>
<dbReference type="EMBL" id="KQ235106">
    <property type="protein sequence ID" value="KMZ90578.1"/>
    <property type="molecule type" value="Genomic_DNA"/>
</dbReference>
<dbReference type="AlphaFoldDB" id="A0A0J9VSW8"/>
<reference evidence="1 2" key="1">
    <citation type="submission" date="2011-08" db="EMBL/GenBank/DDBJ databases">
        <title>The Genome Sequence of Plasmodium vivax Mauritania I.</title>
        <authorList>
            <consortium name="The Broad Institute Genome Sequencing Platform"/>
            <consortium name="The Broad Institute Genome Sequencing Center for Infectious Disease"/>
            <person name="Neafsey D."/>
            <person name="Carlton J."/>
            <person name="Barnwell J."/>
            <person name="Collins W."/>
            <person name="Escalante A."/>
            <person name="Mullikin J."/>
            <person name="Saul A."/>
            <person name="Guigo R."/>
            <person name="Camara F."/>
            <person name="Young S.K."/>
            <person name="Zeng Q."/>
            <person name="Gargeya S."/>
            <person name="Fitzgerald M."/>
            <person name="Haas B."/>
            <person name="Abouelleil A."/>
            <person name="Alvarado L."/>
            <person name="Arachchi H.M."/>
            <person name="Berlin A."/>
            <person name="Brown A."/>
            <person name="Chapman S.B."/>
            <person name="Chen Z."/>
            <person name="Dunbar C."/>
            <person name="Freedman E."/>
            <person name="Gearin G."/>
            <person name="Gellesch M."/>
            <person name="Goldberg J."/>
            <person name="Griggs A."/>
            <person name="Gujja S."/>
            <person name="Heiman D."/>
            <person name="Howarth C."/>
            <person name="Larson L."/>
            <person name="Lui A."/>
            <person name="MacDonald P.J.P."/>
            <person name="Montmayeur A."/>
            <person name="Murphy C."/>
            <person name="Neiman D."/>
            <person name="Pearson M."/>
            <person name="Priest M."/>
            <person name="Roberts A."/>
            <person name="Saif S."/>
            <person name="Shea T."/>
            <person name="Shenoy N."/>
            <person name="Sisk P."/>
            <person name="Stolte C."/>
            <person name="Sykes S."/>
            <person name="Wortman J."/>
            <person name="Nusbaum C."/>
            <person name="Birren B."/>
        </authorList>
    </citation>
    <scope>NUCLEOTIDE SEQUENCE [LARGE SCALE GENOMIC DNA]</scope>
    <source>
        <strain evidence="1 2">Mauritania I</strain>
    </source>
</reference>